<feature type="domain" description="Methyl-accepting transducer" evidence="10">
    <location>
        <begin position="430"/>
        <end position="666"/>
    </location>
</feature>
<keyword evidence="4 9" id="KW-1133">Transmembrane helix</keyword>
<dbReference type="SUPFAM" id="SSF58104">
    <property type="entry name" value="Methyl-accepting chemotaxis protein (MCP) signaling domain"/>
    <property type="match status" value="1"/>
</dbReference>
<keyword evidence="2" id="KW-1003">Cell membrane</keyword>
<dbReference type="AlphaFoldDB" id="A0A833JMX8"/>
<evidence type="ECO:0000313" key="14">
    <source>
        <dbReference type="Proteomes" id="UP000469950"/>
    </source>
</evidence>
<dbReference type="InterPro" id="IPR000727">
    <property type="entry name" value="T_SNARE_dom"/>
</dbReference>
<evidence type="ECO:0000256" key="5">
    <source>
        <dbReference type="ARBA" id="ARBA00023136"/>
    </source>
</evidence>
<evidence type="ECO:0000256" key="7">
    <source>
        <dbReference type="ARBA" id="ARBA00029447"/>
    </source>
</evidence>
<dbReference type="CDD" id="cd11386">
    <property type="entry name" value="MCP_signal"/>
    <property type="match status" value="1"/>
</dbReference>
<evidence type="ECO:0000256" key="2">
    <source>
        <dbReference type="ARBA" id="ARBA00022519"/>
    </source>
</evidence>
<dbReference type="Pfam" id="PF00672">
    <property type="entry name" value="HAMP"/>
    <property type="match status" value="1"/>
</dbReference>
<dbReference type="InterPro" id="IPR004089">
    <property type="entry name" value="MCPsignal_dom"/>
</dbReference>
<feature type="transmembrane region" description="Helical" evidence="9">
    <location>
        <begin position="47"/>
        <end position="66"/>
    </location>
</feature>
<comment type="subcellular location">
    <subcellularLocation>
        <location evidence="1">Cell inner membrane</location>
        <topology evidence="1">Multi-pass membrane protein</topology>
    </subcellularLocation>
</comment>
<evidence type="ECO:0000313" key="13">
    <source>
        <dbReference type="EMBL" id="KAE8544513.1"/>
    </source>
</evidence>
<keyword evidence="2" id="KW-0997">Cell inner membrane</keyword>
<accession>A0A833JMX8</accession>
<evidence type="ECO:0000259" key="11">
    <source>
        <dbReference type="PROSITE" id="PS50192"/>
    </source>
</evidence>
<dbReference type="InterPro" id="IPR003660">
    <property type="entry name" value="HAMP_dom"/>
</dbReference>
<comment type="similarity">
    <text evidence="7">Belongs to the methyl-accepting chemotaxis (MCP) protein family.</text>
</comment>
<dbReference type="PROSITE" id="PS50111">
    <property type="entry name" value="CHEMOTAXIS_TRANSDUC_2"/>
    <property type="match status" value="1"/>
</dbReference>
<dbReference type="SMART" id="SM00304">
    <property type="entry name" value="HAMP"/>
    <property type="match status" value="2"/>
</dbReference>
<feature type="domain" description="HAMP" evidence="12">
    <location>
        <begin position="373"/>
        <end position="425"/>
    </location>
</feature>
<evidence type="ECO:0000256" key="3">
    <source>
        <dbReference type="ARBA" id="ARBA00022692"/>
    </source>
</evidence>
<evidence type="ECO:0000256" key="8">
    <source>
        <dbReference type="PROSITE-ProRule" id="PRU00284"/>
    </source>
</evidence>
<evidence type="ECO:0000259" key="12">
    <source>
        <dbReference type="PROSITE" id="PS50885"/>
    </source>
</evidence>
<dbReference type="GO" id="GO:0007165">
    <property type="term" value="P:signal transduction"/>
    <property type="evidence" value="ECO:0007669"/>
    <property type="project" value="UniProtKB-KW"/>
</dbReference>
<dbReference type="SMART" id="SM00283">
    <property type="entry name" value="MA"/>
    <property type="match status" value="1"/>
</dbReference>
<dbReference type="GO" id="GO:0005886">
    <property type="term" value="C:plasma membrane"/>
    <property type="evidence" value="ECO:0007669"/>
    <property type="project" value="UniProtKB-SubCell"/>
</dbReference>
<gene>
    <name evidence="13" type="ORF">F6453_3161</name>
</gene>
<dbReference type="FunFam" id="1.10.287.950:FF:000001">
    <property type="entry name" value="Methyl-accepting chemotaxis sensory transducer"/>
    <property type="match status" value="1"/>
</dbReference>
<feature type="domain" description="T-SNARE coiled-coil homology" evidence="11">
    <location>
        <begin position="617"/>
        <end position="679"/>
    </location>
</feature>
<proteinExistence type="inferred from homology"/>
<dbReference type="PROSITE" id="PS50192">
    <property type="entry name" value="T_SNARE"/>
    <property type="match status" value="1"/>
</dbReference>
<evidence type="ECO:0000256" key="6">
    <source>
        <dbReference type="ARBA" id="ARBA00023224"/>
    </source>
</evidence>
<keyword evidence="5 9" id="KW-0472">Membrane</keyword>
<dbReference type="Proteomes" id="UP000469950">
    <property type="component" value="Unassembled WGS sequence"/>
</dbReference>
<dbReference type="PANTHER" id="PTHR32089">
    <property type="entry name" value="METHYL-ACCEPTING CHEMOTAXIS PROTEIN MCPB"/>
    <property type="match status" value="1"/>
</dbReference>
<dbReference type="PANTHER" id="PTHR32089:SF119">
    <property type="entry name" value="METHYL-ACCEPTING CHEMOTAXIS PROTEIN CTPL"/>
    <property type="match status" value="1"/>
</dbReference>
<evidence type="ECO:0000256" key="1">
    <source>
        <dbReference type="ARBA" id="ARBA00004429"/>
    </source>
</evidence>
<feature type="transmembrane region" description="Helical" evidence="9">
    <location>
        <begin position="352"/>
        <end position="373"/>
    </location>
</feature>
<dbReference type="CDD" id="cd06225">
    <property type="entry name" value="HAMP"/>
    <property type="match status" value="1"/>
</dbReference>
<dbReference type="PROSITE" id="PS50885">
    <property type="entry name" value="HAMP"/>
    <property type="match status" value="1"/>
</dbReference>
<evidence type="ECO:0000259" key="10">
    <source>
        <dbReference type="PROSITE" id="PS50111"/>
    </source>
</evidence>
<sequence>MIKFFRQRAIIKQKNKDSVVRSSEGSVNYIINPAVALMNRLPMVYKFSLISILFLGPIIVLCWLVISGLNQSVQTMTRGIEGLAELQKVERLLVASMDYRDYQAPGILKDEQPLLEKANEAASRMDALLADLAEPQRSFDTSGSWQEQILAVREEWETLKANDNYQGNIDPQFKYYQEFVQKVMALLPATIEISGLGQDASRENLLLLGLVRSALPESRTVVGGARSYGIFALVEGQVGYALSETLNEIYDQLTNRSSLLSPALSVAVEASPQLAESASGALTRTEESLMTVRDELDLNVITPMRLELPWQEFDETVSAQMGYYDTLSDRIFDVVAGNLEDRLARQTGQRTLILVALIAVMLVVVYLYVGFFMSVRIAINRFSEAARNVAAGDMTTHIRLNNRDELGELTSEFNNMTDRIAELVRSVGSTTADVDQQAVRVNDTASANSQAVARQMEETGQINEAMGQMVEAVNEVTESAHRVADSAGNAEKDTEKGREVVADTVATINRLATEIAGAVDVINRVSADSDNISQVLVEIKAIAEQTNLLALNAAIEAARAGEQGRGFAVVADEVRSLSQRTHKSTEEIEGMISRLQGGVKEAVSAMTSSHDATEKTVQKSGEVTEALDRIASGISEIVDMSHQIAQAAEEQSAVARNVNANVERIGEFGQSTASNAEETLASSRQMSELTASLQRLVEAFKV</sequence>
<reference evidence="13 14" key="1">
    <citation type="submission" date="2019-10" db="EMBL/GenBank/DDBJ databases">
        <title>Draft genome sequence of Marinobacter hydrocarbonoclasticus NCT7M from the microbiome of the marine copepod.</title>
        <authorList>
            <person name="Nuttall R."/>
            <person name="Sharma G."/>
            <person name="Moisander P."/>
        </authorList>
    </citation>
    <scope>NUCLEOTIDE SEQUENCE [LARGE SCALE GENOMIC DNA]</scope>
    <source>
        <strain evidence="13 14">NCT7M</strain>
    </source>
</reference>
<evidence type="ECO:0000256" key="9">
    <source>
        <dbReference type="SAM" id="Phobius"/>
    </source>
</evidence>
<name>A0A833JMX8_MARNT</name>
<keyword evidence="3 9" id="KW-0812">Transmembrane</keyword>
<protein>
    <submittedName>
        <fullName evidence="13">Methyl-accepting chemotaxis sensor/transducer protein</fullName>
    </submittedName>
</protein>
<dbReference type="Pfam" id="PF00015">
    <property type="entry name" value="MCPsignal"/>
    <property type="match status" value="1"/>
</dbReference>
<dbReference type="GO" id="GO:0006935">
    <property type="term" value="P:chemotaxis"/>
    <property type="evidence" value="ECO:0007669"/>
    <property type="project" value="UniProtKB-ARBA"/>
</dbReference>
<keyword evidence="6 8" id="KW-0807">Transducer</keyword>
<evidence type="ECO:0000256" key="4">
    <source>
        <dbReference type="ARBA" id="ARBA00022989"/>
    </source>
</evidence>
<comment type="caution">
    <text evidence="13">The sequence shown here is derived from an EMBL/GenBank/DDBJ whole genome shotgun (WGS) entry which is preliminary data.</text>
</comment>
<dbReference type="EMBL" id="WBMP01000016">
    <property type="protein sequence ID" value="KAE8544513.1"/>
    <property type="molecule type" value="Genomic_DNA"/>
</dbReference>
<dbReference type="Gene3D" id="1.10.287.950">
    <property type="entry name" value="Methyl-accepting chemotaxis protein"/>
    <property type="match status" value="1"/>
</dbReference>
<organism evidence="13 14">
    <name type="scientific">Marinobacter nauticus</name>
    <name type="common">Marinobacter hydrocarbonoclasticus</name>
    <name type="synonym">Marinobacter aquaeolei</name>
    <dbReference type="NCBI Taxonomy" id="2743"/>
    <lineage>
        <taxon>Bacteria</taxon>
        <taxon>Pseudomonadati</taxon>
        <taxon>Pseudomonadota</taxon>
        <taxon>Gammaproteobacteria</taxon>
        <taxon>Pseudomonadales</taxon>
        <taxon>Marinobacteraceae</taxon>
        <taxon>Marinobacter</taxon>
    </lineage>
</organism>